<evidence type="ECO:0000259" key="5">
    <source>
        <dbReference type="PROSITE" id="PS50931"/>
    </source>
</evidence>
<dbReference type="RefSeq" id="WP_066765185.1">
    <property type="nucleotide sequence ID" value="NZ_BMIO01000001.1"/>
</dbReference>
<dbReference type="Gene3D" id="1.10.10.10">
    <property type="entry name" value="Winged helix-like DNA-binding domain superfamily/Winged helix DNA-binding domain"/>
    <property type="match status" value="1"/>
</dbReference>
<dbReference type="PANTHER" id="PTHR30346">
    <property type="entry name" value="TRANSCRIPTIONAL DUAL REGULATOR HCAR-RELATED"/>
    <property type="match status" value="1"/>
</dbReference>
<dbReference type="AlphaFoldDB" id="A0A916Y900"/>
<keyword evidence="7" id="KW-1185">Reference proteome</keyword>
<evidence type="ECO:0000313" key="6">
    <source>
        <dbReference type="EMBL" id="GGD34076.1"/>
    </source>
</evidence>
<dbReference type="InterPro" id="IPR005119">
    <property type="entry name" value="LysR_subst-bd"/>
</dbReference>
<comment type="similarity">
    <text evidence="1">Belongs to the LysR transcriptional regulatory family.</text>
</comment>
<reference evidence="6 7" key="1">
    <citation type="journal article" date="2014" name="Int. J. Syst. Evol. Microbiol.">
        <title>Complete genome sequence of Corynebacterium casei LMG S-19264T (=DSM 44701T), isolated from a smear-ripened cheese.</title>
        <authorList>
            <consortium name="US DOE Joint Genome Institute (JGI-PGF)"/>
            <person name="Walter F."/>
            <person name="Albersmeier A."/>
            <person name="Kalinowski J."/>
            <person name="Ruckert C."/>
        </authorList>
    </citation>
    <scope>NUCLEOTIDE SEQUENCE [LARGE SCALE GENOMIC DNA]</scope>
    <source>
        <strain evidence="6 7">CGMCC 1.15358</strain>
    </source>
</reference>
<dbReference type="PROSITE" id="PS50931">
    <property type="entry name" value="HTH_LYSR"/>
    <property type="match status" value="1"/>
</dbReference>
<name>A0A916Y900_9SPHN</name>
<evidence type="ECO:0000256" key="2">
    <source>
        <dbReference type="ARBA" id="ARBA00023015"/>
    </source>
</evidence>
<dbReference type="GO" id="GO:0003677">
    <property type="term" value="F:DNA binding"/>
    <property type="evidence" value="ECO:0007669"/>
    <property type="project" value="UniProtKB-KW"/>
</dbReference>
<evidence type="ECO:0000256" key="3">
    <source>
        <dbReference type="ARBA" id="ARBA00023125"/>
    </source>
</evidence>
<dbReference type="EMBL" id="BMIO01000001">
    <property type="protein sequence ID" value="GGD34076.1"/>
    <property type="molecule type" value="Genomic_DNA"/>
</dbReference>
<dbReference type="SUPFAM" id="SSF53850">
    <property type="entry name" value="Periplasmic binding protein-like II"/>
    <property type="match status" value="1"/>
</dbReference>
<dbReference type="Pfam" id="PF00126">
    <property type="entry name" value="HTH_1"/>
    <property type="match status" value="1"/>
</dbReference>
<dbReference type="FunFam" id="1.10.10.10:FF:000001">
    <property type="entry name" value="LysR family transcriptional regulator"/>
    <property type="match status" value="1"/>
</dbReference>
<dbReference type="InterPro" id="IPR000847">
    <property type="entry name" value="LysR_HTH_N"/>
</dbReference>
<keyword evidence="3" id="KW-0238">DNA-binding</keyword>
<dbReference type="Pfam" id="PF03466">
    <property type="entry name" value="LysR_substrate"/>
    <property type="match status" value="1"/>
</dbReference>
<dbReference type="CDD" id="cd05466">
    <property type="entry name" value="PBP2_LTTR_substrate"/>
    <property type="match status" value="1"/>
</dbReference>
<keyword evidence="4" id="KW-0804">Transcription</keyword>
<comment type="caution">
    <text evidence="6">The sequence shown here is derived from an EMBL/GenBank/DDBJ whole genome shotgun (WGS) entry which is preliminary data.</text>
</comment>
<evidence type="ECO:0000313" key="7">
    <source>
        <dbReference type="Proteomes" id="UP000598997"/>
    </source>
</evidence>
<dbReference type="Gene3D" id="3.40.190.10">
    <property type="entry name" value="Periplasmic binding protein-like II"/>
    <property type="match status" value="2"/>
</dbReference>
<organism evidence="6 7">
    <name type="scientific">Croceicoccus pelagius</name>
    <dbReference type="NCBI Taxonomy" id="1703341"/>
    <lineage>
        <taxon>Bacteria</taxon>
        <taxon>Pseudomonadati</taxon>
        <taxon>Pseudomonadota</taxon>
        <taxon>Alphaproteobacteria</taxon>
        <taxon>Sphingomonadales</taxon>
        <taxon>Erythrobacteraceae</taxon>
        <taxon>Croceicoccus</taxon>
    </lineage>
</organism>
<dbReference type="GO" id="GO:0003700">
    <property type="term" value="F:DNA-binding transcription factor activity"/>
    <property type="evidence" value="ECO:0007669"/>
    <property type="project" value="InterPro"/>
</dbReference>
<proteinExistence type="inferred from homology"/>
<keyword evidence="2" id="KW-0805">Transcription regulation</keyword>
<evidence type="ECO:0000256" key="1">
    <source>
        <dbReference type="ARBA" id="ARBA00009437"/>
    </source>
</evidence>
<sequence length="290" mass="31609">MIKRSHIRQFLAVVETGSFTLAAGRIRVTQPTLSAGIADLERMVGSRLFVRDRRHVRLTEAGGRFLPLARELDRNFRAVDGFGVSAQGDWPTLKLGVIRSVAAPLLEAVLAGLGGAFSIELVEGTDSELRASLASGRVDMMLGLIRDEDDGAIPLISEPYVLFVPSSHRLAGQAVAEPETLGSEVMIARRSCEVLDRTSTFFTRLHVRPRFSLRSDSEERCMAMVAAGLGITTAPLSHRREGIEPVAIEGYDFARTLGLRADPAWLTDERAAACRKVAADIAERFAPEAR</sequence>
<dbReference type="OrthoDB" id="9786526at2"/>
<dbReference type="InterPro" id="IPR036390">
    <property type="entry name" value="WH_DNA-bd_sf"/>
</dbReference>
<dbReference type="SUPFAM" id="SSF46785">
    <property type="entry name" value="Winged helix' DNA-binding domain"/>
    <property type="match status" value="1"/>
</dbReference>
<dbReference type="PRINTS" id="PR00039">
    <property type="entry name" value="HTHLYSR"/>
</dbReference>
<dbReference type="PANTHER" id="PTHR30346:SF28">
    <property type="entry name" value="HTH-TYPE TRANSCRIPTIONAL REGULATOR CYNR"/>
    <property type="match status" value="1"/>
</dbReference>
<evidence type="ECO:0000256" key="4">
    <source>
        <dbReference type="ARBA" id="ARBA00023163"/>
    </source>
</evidence>
<dbReference type="InterPro" id="IPR036388">
    <property type="entry name" value="WH-like_DNA-bd_sf"/>
</dbReference>
<accession>A0A916Y900</accession>
<feature type="domain" description="HTH lysR-type" evidence="5">
    <location>
        <begin position="2"/>
        <end position="59"/>
    </location>
</feature>
<dbReference type="GO" id="GO:0032993">
    <property type="term" value="C:protein-DNA complex"/>
    <property type="evidence" value="ECO:0007669"/>
    <property type="project" value="TreeGrafter"/>
</dbReference>
<protein>
    <submittedName>
        <fullName evidence="6">LysR family transcriptional regulator</fullName>
    </submittedName>
</protein>
<gene>
    <name evidence="6" type="ORF">GCM10010989_05320</name>
</gene>
<dbReference type="Proteomes" id="UP000598997">
    <property type="component" value="Unassembled WGS sequence"/>
</dbReference>